<feature type="transmembrane region" description="Helical" evidence="1">
    <location>
        <begin position="6"/>
        <end position="34"/>
    </location>
</feature>
<evidence type="ECO:0000313" key="4">
    <source>
        <dbReference type="EMBL" id="CAL4803550.1"/>
    </source>
</evidence>
<dbReference type="EMBL" id="CAMXCT030006573">
    <property type="protein sequence ID" value="CAL4803550.1"/>
    <property type="molecule type" value="Genomic_DNA"/>
</dbReference>
<dbReference type="EMBL" id="CAMXCT020006573">
    <property type="protein sequence ID" value="CAL1169613.1"/>
    <property type="molecule type" value="Genomic_DNA"/>
</dbReference>
<sequence>MELAVAVVFLLAFATSLCYCLHGTAVGALLLTVFKMLLCKGRRSPGQLTGVWFPISVEELTSSQGPRLLTKMLRHGQHLPPSVAVTSVRNLRQDIKDGVKGDKALLEVTYSDEVDLPKTFFVKFNLQKIGAMRLLVATSEICLCEALFYHHLAEKVGEFLKTPKCFFVDFNKLTGEFCLLTEALNFGQKPFLPLKHRIRNAASLEEQLLFVENGAKLHCNYWADNEVVRNMPKFHETHREMWVLCALSGRFGLSYTMQKTLRGTKVNEEWMTWECPSELMGKELELIHDMPQILTSLSKDPEMAAFGHNDLTTDNAFYWIAEEKLHMGLFDWQQSCVNNVAQEWAWNWHFLEPDFLTEHEEHLLDHLLATYKRLGRQISRERFLNAYVLGSVQMFVFGGGGLQLLLASLQSNGIFQSLVPNDPRCSDEEMDPVLREKMVGAEMTRRTFTNCCNIMRRHNFMSAWRAWKRELTCLQLEQNMSRNITSTDLVGSCCLISVNHIYTYT</sequence>
<gene>
    <name evidence="2" type="ORF">C1SCF055_LOCUS40992</name>
</gene>
<keyword evidence="1" id="KW-1133">Transmembrane helix</keyword>
<proteinExistence type="predicted"/>
<evidence type="ECO:0000313" key="3">
    <source>
        <dbReference type="EMBL" id="CAL1169613.1"/>
    </source>
</evidence>
<reference evidence="3" key="2">
    <citation type="submission" date="2024-04" db="EMBL/GenBank/DDBJ databases">
        <authorList>
            <person name="Chen Y."/>
            <person name="Shah S."/>
            <person name="Dougan E. K."/>
            <person name="Thang M."/>
            <person name="Chan C."/>
        </authorList>
    </citation>
    <scope>NUCLEOTIDE SEQUENCE [LARGE SCALE GENOMIC DNA]</scope>
</reference>
<dbReference type="InterPro" id="IPR011009">
    <property type="entry name" value="Kinase-like_dom_sf"/>
</dbReference>
<comment type="caution">
    <text evidence="2">The sequence shown here is derived from an EMBL/GenBank/DDBJ whole genome shotgun (WGS) entry which is preliminary data.</text>
</comment>
<name>A0A9P1DUB4_9DINO</name>
<organism evidence="2">
    <name type="scientific">Cladocopium goreaui</name>
    <dbReference type="NCBI Taxonomy" id="2562237"/>
    <lineage>
        <taxon>Eukaryota</taxon>
        <taxon>Sar</taxon>
        <taxon>Alveolata</taxon>
        <taxon>Dinophyceae</taxon>
        <taxon>Suessiales</taxon>
        <taxon>Symbiodiniaceae</taxon>
        <taxon>Cladocopium</taxon>
    </lineage>
</organism>
<dbReference type="SUPFAM" id="SSF56112">
    <property type="entry name" value="Protein kinase-like (PK-like)"/>
    <property type="match status" value="1"/>
</dbReference>
<reference evidence="2" key="1">
    <citation type="submission" date="2022-10" db="EMBL/GenBank/DDBJ databases">
        <authorList>
            <person name="Chen Y."/>
            <person name="Dougan E. K."/>
            <person name="Chan C."/>
            <person name="Rhodes N."/>
            <person name="Thang M."/>
        </authorList>
    </citation>
    <scope>NUCLEOTIDE SEQUENCE</scope>
</reference>
<protein>
    <submittedName>
        <fullName evidence="4">Aminoglycoside phosphotransferase domain-containing protein</fullName>
    </submittedName>
</protein>
<keyword evidence="1" id="KW-0472">Membrane</keyword>
<accession>A0A9P1DUB4</accession>
<evidence type="ECO:0000256" key="1">
    <source>
        <dbReference type="SAM" id="Phobius"/>
    </source>
</evidence>
<evidence type="ECO:0000313" key="2">
    <source>
        <dbReference type="EMBL" id="CAI4016238.1"/>
    </source>
</evidence>
<dbReference type="AlphaFoldDB" id="A0A9P1DUB4"/>
<dbReference type="EMBL" id="CAMXCT010006573">
    <property type="protein sequence ID" value="CAI4016238.1"/>
    <property type="molecule type" value="Genomic_DNA"/>
</dbReference>
<dbReference type="OrthoDB" id="415409at2759"/>
<keyword evidence="1" id="KW-0812">Transmembrane</keyword>
<keyword evidence="5" id="KW-1185">Reference proteome</keyword>
<dbReference type="Proteomes" id="UP001152797">
    <property type="component" value="Unassembled WGS sequence"/>
</dbReference>
<evidence type="ECO:0000313" key="5">
    <source>
        <dbReference type="Proteomes" id="UP001152797"/>
    </source>
</evidence>